<dbReference type="InterPro" id="IPR005636">
    <property type="entry name" value="DTW"/>
</dbReference>
<keyword evidence="14" id="KW-1185">Reference proteome</keyword>
<evidence type="ECO:0000256" key="11">
    <source>
        <dbReference type="ARBA" id="ARBA00048718"/>
    </source>
</evidence>
<evidence type="ECO:0000256" key="4">
    <source>
        <dbReference type="ARBA" id="ARBA00022691"/>
    </source>
</evidence>
<dbReference type="EMBL" id="JALLAZ020001437">
    <property type="protein sequence ID" value="KAL3775018.1"/>
    <property type="molecule type" value="Genomic_DNA"/>
</dbReference>
<feature type="domain" description="DTW" evidence="12">
    <location>
        <begin position="57"/>
        <end position="287"/>
    </location>
</feature>
<comment type="function">
    <text evidence="7">Catalyzes the formation of 3-(3-amino-3-carboxypropyl)uridine (acp3U) at position 20 in the D-loop of several cytoplasmic tRNAs (acp3U(20)).</text>
</comment>
<reference evidence="13 14" key="1">
    <citation type="submission" date="2024-10" db="EMBL/GenBank/DDBJ databases">
        <title>Updated reference genomes for cyclostephanoid diatoms.</title>
        <authorList>
            <person name="Roberts W.R."/>
            <person name="Alverson A.J."/>
        </authorList>
    </citation>
    <scope>NUCLEOTIDE SEQUENCE [LARGE SCALE GENOMIC DNA]</scope>
    <source>
        <strain evidence="13 14">AJA276-08</strain>
    </source>
</reference>
<evidence type="ECO:0000256" key="10">
    <source>
        <dbReference type="ARBA" id="ARBA00042508"/>
    </source>
</evidence>
<protein>
    <recommendedName>
        <fullName evidence="9">tRNA-uridine aminocarboxypropyltransferase 1</fullName>
        <ecNumber evidence="2">2.5.1.25</ecNumber>
    </recommendedName>
    <alternativeName>
        <fullName evidence="10">DTW domain-containing protein 1</fullName>
    </alternativeName>
</protein>
<dbReference type="PANTHER" id="PTHR15627">
    <property type="entry name" value="NATURAL KILLER CELL-SPECIFIC ANTIGEN KLIP1"/>
    <property type="match status" value="1"/>
</dbReference>
<comment type="similarity">
    <text evidence="8">Belongs to the TDD superfamily. DTWD1 family.</text>
</comment>
<evidence type="ECO:0000256" key="8">
    <source>
        <dbReference type="ARBA" id="ARBA00038290"/>
    </source>
</evidence>
<evidence type="ECO:0000256" key="2">
    <source>
        <dbReference type="ARBA" id="ARBA00012386"/>
    </source>
</evidence>
<comment type="subcellular location">
    <subcellularLocation>
        <location evidence="1">Nucleus</location>
    </subcellularLocation>
</comment>
<dbReference type="SMART" id="SM01144">
    <property type="entry name" value="DTW"/>
    <property type="match status" value="1"/>
</dbReference>
<evidence type="ECO:0000256" key="9">
    <source>
        <dbReference type="ARBA" id="ARBA00039242"/>
    </source>
</evidence>
<evidence type="ECO:0000256" key="1">
    <source>
        <dbReference type="ARBA" id="ARBA00004123"/>
    </source>
</evidence>
<dbReference type="EC" id="2.5.1.25" evidence="2"/>
<gene>
    <name evidence="13" type="ORF">ACHAW5_003756</name>
</gene>
<evidence type="ECO:0000256" key="5">
    <source>
        <dbReference type="ARBA" id="ARBA00022694"/>
    </source>
</evidence>
<sequence>MMTLDAKKIVNGTSPFEEVEEAERSVQNYLETFLTETPSNAESGKSFQRVVCCNSSRSFYCEECCRLLVPDDSLPIPISRRKKETSEKMFQHSGGEGRPLRLPFNVHVILDDRRKSATGLHAVALLNKTGPNEDRDDSPTDSLADHSCSILSNDSFDMGSVKLFDLATDDIPRYIDDASTFLLFPSPGESVPLESVASKVRTLVVLDCKWTSSGNSRKNKGLSSLQKVHLSSPPKQSYYWRWHNAGRGMLSTIEAIYFAAYEASQIKYQLLLDAGSITQSDSNDHMIDQNNLIHLLWLFGHQRAATIKSAQKNGVPAPCTGEGKELQRALRKQKGTWRQLRHKEDERRLKEKINVKEAKKQPFNAIM</sequence>
<dbReference type="GO" id="GO:0008033">
    <property type="term" value="P:tRNA processing"/>
    <property type="evidence" value="ECO:0007669"/>
    <property type="project" value="UniProtKB-KW"/>
</dbReference>
<proteinExistence type="inferred from homology"/>
<keyword evidence="4" id="KW-0949">S-adenosyl-L-methionine</keyword>
<keyword evidence="6" id="KW-0539">Nucleus</keyword>
<dbReference type="Proteomes" id="UP001530315">
    <property type="component" value="Unassembled WGS sequence"/>
</dbReference>
<name>A0ABD3NGM4_9STRA</name>
<comment type="catalytic activity">
    <reaction evidence="11">
        <text>a uridine in tRNA + S-adenosyl-L-methionine = a 3-[(3S)-3-amino-3-carboxypropyl]uridine in tRNA + S-methyl-5'-thioadenosine + H(+)</text>
        <dbReference type="Rhea" id="RHEA:62432"/>
        <dbReference type="Rhea" id="RHEA-COMP:13339"/>
        <dbReference type="Rhea" id="RHEA-COMP:16092"/>
        <dbReference type="ChEBI" id="CHEBI:15378"/>
        <dbReference type="ChEBI" id="CHEBI:17509"/>
        <dbReference type="ChEBI" id="CHEBI:59789"/>
        <dbReference type="ChEBI" id="CHEBI:65315"/>
        <dbReference type="ChEBI" id="CHEBI:82930"/>
        <dbReference type="EC" id="2.5.1.25"/>
    </reaction>
</comment>
<evidence type="ECO:0000313" key="13">
    <source>
        <dbReference type="EMBL" id="KAL3775018.1"/>
    </source>
</evidence>
<keyword evidence="5" id="KW-0819">tRNA processing</keyword>
<evidence type="ECO:0000259" key="12">
    <source>
        <dbReference type="SMART" id="SM01144"/>
    </source>
</evidence>
<organism evidence="13 14">
    <name type="scientific">Stephanodiscus triporus</name>
    <dbReference type="NCBI Taxonomy" id="2934178"/>
    <lineage>
        <taxon>Eukaryota</taxon>
        <taxon>Sar</taxon>
        <taxon>Stramenopiles</taxon>
        <taxon>Ochrophyta</taxon>
        <taxon>Bacillariophyta</taxon>
        <taxon>Coscinodiscophyceae</taxon>
        <taxon>Thalassiosirophycidae</taxon>
        <taxon>Stephanodiscales</taxon>
        <taxon>Stephanodiscaceae</taxon>
        <taxon>Stephanodiscus</taxon>
    </lineage>
</organism>
<keyword evidence="3" id="KW-0808">Transferase</keyword>
<dbReference type="PANTHER" id="PTHR15627:SF8">
    <property type="entry name" value="TRNA-URIDINE AMINOCARBOXYPROPYLTRANSFERASE 1"/>
    <property type="match status" value="1"/>
</dbReference>
<dbReference type="AlphaFoldDB" id="A0ABD3NGM4"/>
<evidence type="ECO:0000313" key="14">
    <source>
        <dbReference type="Proteomes" id="UP001530315"/>
    </source>
</evidence>
<comment type="caution">
    <text evidence="13">The sequence shown here is derived from an EMBL/GenBank/DDBJ whole genome shotgun (WGS) entry which is preliminary data.</text>
</comment>
<evidence type="ECO:0000256" key="6">
    <source>
        <dbReference type="ARBA" id="ARBA00023242"/>
    </source>
</evidence>
<dbReference type="GO" id="GO:0016432">
    <property type="term" value="F:tRNA-uridine aminocarboxypropyltransferase activity"/>
    <property type="evidence" value="ECO:0007669"/>
    <property type="project" value="UniProtKB-EC"/>
</dbReference>
<dbReference type="Pfam" id="PF03942">
    <property type="entry name" value="DTW"/>
    <property type="match status" value="1"/>
</dbReference>
<evidence type="ECO:0000256" key="3">
    <source>
        <dbReference type="ARBA" id="ARBA00022679"/>
    </source>
</evidence>
<dbReference type="InterPro" id="IPR051521">
    <property type="entry name" value="tRNA_Mod/Golgi_Maint"/>
</dbReference>
<dbReference type="GO" id="GO:0005634">
    <property type="term" value="C:nucleus"/>
    <property type="evidence" value="ECO:0007669"/>
    <property type="project" value="UniProtKB-SubCell"/>
</dbReference>
<evidence type="ECO:0000256" key="7">
    <source>
        <dbReference type="ARBA" id="ARBA00037050"/>
    </source>
</evidence>
<accession>A0ABD3NGM4</accession>